<organism evidence="2 3">
    <name type="scientific">Methanobrevibacter woesei</name>
    <dbReference type="NCBI Taxonomy" id="190976"/>
    <lineage>
        <taxon>Archaea</taxon>
        <taxon>Methanobacteriati</taxon>
        <taxon>Methanobacteriota</taxon>
        <taxon>Methanomada group</taxon>
        <taxon>Methanobacteria</taxon>
        <taxon>Methanobacteriales</taxon>
        <taxon>Methanobacteriaceae</taxon>
        <taxon>Methanobrevibacter</taxon>
    </lineage>
</organism>
<proteinExistence type="predicted"/>
<accession>A0A2U1S7S3</accession>
<dbReference type="InterPro" id="IPR002716">
    <property type="entry name" value="PIN_dom"/>
</dbReference>
<evidence type="ECO:0000313" key="3">
    <source>
        <dbReference type="Proteomes" id="UP000245577"/>
    </source>
</evidence>
<protein>
    <submittedName>
        <fullName evidence="2">PIN domain protein</fullName>
    </submittedName>
</protein>
<dbReference type="EMBL" id="MZGU01000004">
    <property type="protein sequence ID" value="PWB86114.1"/>
    <property type="molecule type" value="Genomic_DNA"/>
</dbReference>
<dbReference type="PANTHER" id="PTHR42188:SF1">
    <property type="entry name" value="23S RRNA-SPECIFIC ENDONUCLEASE VAPC20"/>
    <property type="match status" value="1"/>
</dbReference>
<keyword evidence="3" id="KW-1185">Reference proteome</keyword>
<dbReference type="Gene3D" id="3.40.50.1010">
    <property type="entry name" value="5'-nuclease"/>
    <property type="match status" value="1"/>
</dbReference>
<comment type="caution">
    <text evidence="2">The sequence shown here is derived from an EMBL/GenBank/DDBJ whole genome shotgun (WGS) entry which is preliminary data.</text>
</comment>
<dbReference type="RefSeq" id="WP_116669752.1">
    <property type="nucleotide sequence ID" value="NZ_MZGU01000004.1"/>
</dbReference>
<gene>
    <name evidence="2" type="ORF">MBBWO_09680</name>
</gene>
<dbReference type="OrthoDB" id="41298at2157"/>
<reference evidence="2 3" key="1">
    <citation type="submission" date="2017-03" db="EMBL/GenBank/DDBJ databases">
        <title>Genome sequence of Methanobrevibacter wosei.</title>
        <authorList>
            <person name="Poehlein A."/>
            <person name="Seedorf H."/>
            <person name="Daniel R."/>
        </authorList>
    </citation>
    <scope>NUCLEOTIDE SEQUENCE [LARGE SCALE GENOMIC DNA]</scope>
    <source>
        <strain evidence="2 3">DSM 11979</strain>
    </source>
</reference>
<sequence>MLFLDSSYLIALILENDNYNDKAIELNKIISNETTIIKNTVLTEVLNSFNKYNVTQIESIINDLLTLNIDYLTKNDYKKALKYYKYYNTAINFSDCILVTMNKYKTNQVISFDSDFNKIKGIINISF</sequence>
<dbReference type="PANTHER" id="PTHR42188">
    <property type="entry name" value="23S RRNA-SPECIFIC ENDONUCLEASE VAPC20"/>
    <property type="match status" value="1"/>
</dbReference>
<dbReference type="InterPro" id="IPR039018">
    <property type="entry name" value="VapC20-like"/>
</dbReference>
<feature type="domain" description="PIN" evidence="1">
    <location>
        <begin position="3"/>
        <end position="120"/>
    </location>
</feature>
<evidence type="ECO:0000259" key="1">
    <source>
        <dbReference type="Pfam" id="PF01850"/>
    </source>
</evidence>
<dbReference type="GO" id="GO:0016075">
    <property type="term" value="P:rRNA catabolic process"/>
    <property type="evidence" value="ECO:0007669"/>
    <property type="project" value="TreeGrafter"/>
</dbReference>
<dbReference type="GO" id="GO:0004521">
    <property type="term" value="F:RNA endonuclease activity"/>
    <property type="evidence" value="ECO:0007669"/>
    <property type="project" value="InterPro"/>
</dbReference>
<dbReference type="Proteomes" id="UP000245577">
    <property type="component" value="Unassembled WGS sequence"/>
</dbReference>
<dbReference type="SUPFAM" id="SSF88723">
    <property type="entry name" value="PIN domain-like"/>
    <property type="match status" value="1"/>
</dbReference>
<evidence type="ECO:0000313" key="2">
    <source>
        <dbReference type="EMBL" id="PWB86114.1"/>
    </source>
</evidence>
<dbReference type="InterPro" id="IPR029060">
    <property type="entry name" value="PIN-like_dom_sf"/>
</dbReference>
<dbReference type="AlphaFoldDB" id="A0A2U1S7S3"/>
<name>A0A2U1S7S3_9EURY</name>
<dbReference type="Pfam" id="PF01850">
    <property type="entry name" value="PIN"/>
    <property type="match status" value="1"/>
</dbReference>